<protein>
    <recommendedName>
        <fullName evidence="1">Helitron helicase-like domain-containing protein</fullName>
    </recommendedName>
</protein>
<gene>
    <name evidence="2" type="ORF">GYMLUDRAFT_123389</name>
</gene>
<feature type="domain" description="Helitron helicase-like" evidence="1">
    <location>
        <begin position="3"/>
        <end position="124"/>
    </location>
</feature>
<dbReference type="InterPro" id="IPR025476">
    <property type="entry name" value="Helitron_helicase-like"/>
</dbReference>
<dbReference type="Pfam" id="PF14214">
    <property type="entry name" value="Helitron_like_N"/>
    <property type="match status" value="1"/>
</dbReference>
<reference evidence="2 3" key="1">
    <citation type="submission" date="2014-04" db="EMBL/GenBank/DDBJ databases">
        <title>Evolutionary Origins and Diversification of the Mycorrhizal Mutualists.</title>
        <authorList>
            <consortium name="DOE Joint Genome Institute"/>
            <consortium name="Mycorrhizal Genomics Consortium"/>
            <person name="Kohler A."/>
            <person name="Kuo A."/>
            <person name="Nagy L.G."/>
            <person name="Floudas D."/>
            <person name="Copeland A."/>
            <person name="Barry K.W."/>
            <person name="Cichocki N."/>
            <person name="Veneault-Fourrey C."/>
            <person name="LaButti K."/>
            <person name="Lindquist E.A."/>
            <person name="Lipzen A."/>
            <person name="Lundell T."/>
            <person name="Morin E."/>
            <person name="Murat C."/>
            <person name="Riley R."/>
            <person name="Ohm R."/>
            <person name="Sun H."/>
            <person name="Tunlid A."/>
            <person name="Henrissat B."/>
            <person name="Grigoriev I.V."/>
            <person name="Hibbett D.S."/>
            <person name="Martin F."/>
        </authorList>
    </citation>
    <scope>NUCLEOTIDE SEQUENCE [LARGE SCALE GENOMIC DNA]</scope>
    <source>
        <strain evidence="2 3">FD-317 M1</strain>
    </source>
</reference>
<evidence type="ECO:0000313" key="3">
    <source>
        <dbReference type="Proteomes" id="UP000053593"/>
    </source>
</evidence>
<feature type="non-terminal residue" evidence="2">
    <location>
        <position position="1"/>
    </location>
</feature>
<sequence length="124" mass="13630">YVNYVAEDVPGSMTEVEDMREDMFSIVNGNGLPHIFLTLNPSDTNNPVAQVFAGRNIDLDKFFSELKPGAESLTRATCISQNPVAGAQFFHHSVTTLLEILLGTKWANCKGIFGKISVYYGVVE</sequence>
<keyword evidence="3" id="KW-1185">Reference proteome</keyword>
<dbReference type="EMBL" id="KN834802">
    <property type="protein sequence ID" value="KIK55894.1"/>
    <property type="molecule type" value="Genomic_DNA"/>
</dbReference>
<dbReference type="HOGENOM" id="CLU_080483_4_0_1"/>
<accession>A0A0D0C0M5</accession>
<evidence type="ECO:0000259" key="1">
    <source>
        <dbReference type="Pfam" id="PF14214"/>
    </source>
</evidence>
<dbReference type="Proteomes" id="UP000053593">
    <property type="component" value="Unassembled WGS sequence"/>
</dbReference>
<feature type="non-terminal residue" evidence="2">
    <location>
        <position position="124"/>
    </location>
</feature>
<name>A0A0D0C0M5_9AGAR</name>
<evidence type="ECO:0000313" key="2">
    <source>
        <dbReference type="EMBL" id="KIK55894.1"/>
    </source>
</evidence>
<dbReference type="AlphaFoldDB" id="A0A0D0C0M5"/>
<organism evidence="2 3">
    <name type="scientific">Collybiopsis luxurians FD-317 M1</name>
    <dbReference type="NCBI Taxonomy" id="944289"/>
    <lineage>
        <taxon>Eukaryota</taxon>
        <taxon>Fungi</taxon>
        <taxon>Dikarya</taxon>
        <taxon>Basidiomycota</taxon>
        <taxon>Agaricomycotina</taxon>
        <taxon>Agaricomycetes</taxon>
        <taxon>Agaricomycetidae</taxon>
        <taxon>Agaricales</taxon>
        <taxon>Marasmiineae</taxon>
        <taxon>Omphalotaceae</taxon>
        <taxon>Collybiopsis</taxon>
        <taxon>Collybiopsis luxurians</taxon>
    </lineage>
</organism>
<dbReference type="OrthoDB" id="432234at2759"/>
<proteinExistence type="predicted"/>